<dbReference type="RefSeq" id="WP_058757441.1">
    <property type="nucleotide sequence ID" value="NZ_CP107573.1"/>
</dbReference>
<evidence type="ECO:0000256" key="5">
    <source>
        <dbReference type="ARBA" id="ARBA00040228"/>
    </source>
</evidence>
<evidence type="ECO:0000256" key="4">
    <source>
        <dbReference type="ARBA" id="ARBA00038560"/>
    </source>
</evidence>
<organism evidence="10 11">
    <name type="scientific">Pantoea dispersa</name>
    <dbReference type="NCBI Taxonomy" id="59814"/>
    <lineage>
        <taxon>Bacteria</taxon>
        <taxon>Pseudomonadati</taxon>
        <taxon>Pseudomonadota</taxon>
        <taxon>Gammaproteobacteria</taxon>
        <taxon>Enterobacterales</taxon>
        <taxon>Erwiniaceae</taxon>
        <taxon>Pantoea</taxon>
    </lineage>
</organism>
<sequence>MDRAIYTAMGAASAAMDRQSVTAGNLANSSTPGFRAQLSATRAVPVTGHGVLTRTLATATTPWHASQQGPVQQTGRELDVVLPAEGWLAVQRADGSEAYTRNGSIEVDSEGQLRIAGLALLGDGGPLTVPPQATLTVAADGTVTARGAGDQANVLTPAGRLKLVSAPINSLRRSDDGLFLADSGELPADAALRLTSGALEGSNVSPAQAMVEMIATARGFDMNMKLIGSVDENARAANQLLSAG</sequence>
<protein>
    <recommendedName>
        <fullName evidence="5 6">Flagellar basal-body rod protein FlgF</fullName>
    </recommendedName>
</protein>
<accession>A0ABY3A2D6</accession>
<dbReference type="InterPro" id="IPR053967">
    <property type="entry name" value="LlgE_F_G-like_D1"/>
</dbReference>
<evidence type="ECO:0000259" key="9">
    <source>
        <dbReference type="Pfam" id="PF22692"/>
    </source>
</evidence>
<evidence type="ECO:0000256" key="6">
    <source>
        <dbReference type="RuleBase" id="RU362116"/>
    </source>
</evidence>
<feature type="domain" description="Flagellar hook protein FlgE/F/G-like D1" evidence="9">
    <location>
        <begin position="85"/>
        <end position="145"/>
    </location>
</feature>
<dbReference type="InterPro" id="IPR010930">
    <property type="entry name" value="Flg_bb/hook_C_dom"/>
</dbReference>
<dbReference type="InterPro" id="IPR001444">
    <property type="entry name" value="Flag_bb_rod_N"/>
</dbReference>
<evidence type="ECO:0000256" key="2">
    <source>
        <dbReference type="ARBA" id="ARBA00009677"/>
    </source>
</evidence>
<keyword evidence="10" id="KW-0969">Cilium</keyword>
<feature type="domain" description="Flagellar basal-body/hook protein C-terminal" evidence="8">
    <location>
        <begin position="196"/>
        <end position="240"/>
    </location>
</feature>
<evidence type="ECO:0000313" key="11">
    <source>
        <dbReference type="Proteomes" id="UP000319715"/>
    </source>
</evidence>
<evidence type="ECO:0000259" key="8">
    <source>
        <dbReference type="Pfam" id="PF06429"/>
    </source>
</evidence>
<dbReference type="Pfam" id="PF06429">
    <property type="entry name" value="Flg_bbr_C"/>
    <property type="match status" value="1"/>
</dbReference>
<keyword evidence="3 6" id="KW-0975">Bacterial flagellum</keyword>
<dbReference type="Pfam" id="PF22692">
    <property type="entry name" value="LlgE_F_G_D1"/>
    <property type="match status" value="1"/>
</dbReference>
<comment type="subunit">
    <text evidence="4 6">The basal body constitutes a major portion of the flagellar organelle and consists of five rings (E,L,P,S, and M) mounted on a central rod. The rod consists of about 26 subunits of FlgG in the distal portion, and FlgB, FlgC and FlgF are thought to build up the proximal portion of the rod with about 6 subunits each.</text>
</comment>
<feature type="domain" description="Flagellar basal body rod protein N-terminal" evidence="7">
    <location>
        <begin position="5"/>
        <end position="35"/>
    </location>
</feature>
<dbReference type="PANTHER" id="PTHR30435:SF18">
    <property type="entry name" value="FLAGELLAR BASAL-BODY ROD PROTEIN FLGF"/>
    <property type="match status" value="1"/>
</dbReference>
<dbReference type="NCBIfam" id="NF009280">
    <property type="entry name" value="PRK12640.1"/>
    <property type="match status" value="1"/>
</dbReference>
<keyword evidence="10" id="KW-0966">Cell projection</keyword>
<evidence type="ECO:0000256" key="3">
    <source>
        <dbReference type="ARBA" id="ARBA00023143"/>
    </source>
</evidence>
<comment type="subcellular location">
    <subcellularLocation>
        <location evidence="1 6">Bacterial flagellum basal body</location>
    </subcellularLocation>
</comment>
<comment type="caution">
    <text evidence="10">The sequence shown here is derived from an EMBL/GenBank/DDBJ whole genome shotgun (WGS) entry which is preliminary data.</text>
</comment>
<dbReference type="EMBL" id="VICF01000001">
    <property type="protein sequence ID" value="TQC76825.1"/>
    <property type="molecule type" value="Genomic_DNA"/>
</dbReference>
<dbReference type="InterPro" id="IPR020013">
    <property type="entry name" value="Flagellar_FlgE/F/G"/>
</dbReference>
<dbReference type="NCBIfam" id="TIGR03506">
    <property type="entry name" value="FlgEFG_subfam"/>
    <property type="match status" value="1"/>
</dbReference>
<name>A0ABY3A2D6_9GAMM</name>
<comment type="similarity">
    <text evidence="2 6">Belongs to the flagella basal body rod proteins family.</text>
</comment>
<dbReference type="PANTHER" id="PTHR30435">
    <property type="entry name" value="FLAGELLAR PROTEIN"/>
    <property type="match status" value="1"/>
</dbReference>
<proteinExistence type="inferred from homology"/>
<keyword evidence="11" id="KW-1185">Reference proteome</keyword>
<keyword evidence="10" id="KW-0282">Flagellum</keyword>
<dbReference type="Proteomes" id="UP000319715">
    <property type="component" value="Unassembled WGS sequence"/>
</dbReference>
<gene>
    <name evidence="10" type="ORF">FK492_02130</name>
</gene>
<evidence type="ECO:0000259" key="7">
    <source>
        <dbReference type="Pfam" id="PF00460"/>
    </source>
</evidence>
<evidence type="ECO:0000256" key="1">
    <source>
        <dbReference type="ARBA" id="ARBA00004117"/>
    </source>
</evidence>
<dbReference type="Pfam" id="PF00460">
    <property type="entry name" value="Flg_bb_rod"/>
    <property type="match status" value="1"/>
</dbReference>
<dbReference type="InterPro" id="IPR037925">
    <property type="entry name" value="FlgE/F/G-like"/>
</dbReference>
<reference evidence="10 11" key="1">
    <citation type="submission" date="2019-06" db="EMBL/GenBank/DDBJ databases">
        <title>Pantoea dispersa Assembly.</title>
        <authorList>
            <person name="Wang J."/>
        </authorList>
    </citation>
    <scope>NUCLEOTIDE SEQUENCE [LARGE SCALE GENOMIC DNA]</scope>
    <source>
        <strain evidence="11">bio</strain>
    </source>
</reference>
<evidence type="ECO:0000313" key="10">
    <source>
        <dbReference type="EMBL" id="TQC76825.1"/>
    </source>
</evidence>
<dbReference type="SUPFAM" id="SSF117143">
    <property type="entry name" value="Flagellar hook protein flgE"/>
    <property type="match status" value="1"/>
</dbReference>